<dbReference type="EMBL" id="CP001392">
    <property type="protein sequence ID" value="ACM34162.1"/>
    <property type="molecule type" value="Genomic_DNA"/>
</dbReference>
<keyword evidence="1" id="KW-1133">Transmembrane helix</keyword>
<accession>A0A9J9QC52</accession>
<dbReference type="AlphaFoldDB" id="A0A9J9QC52"/>
<gene>
    <name evidence="2" type="ordered locus">Dtpsy_2728</name>
</gene>
<evidence type="ECO:0000313" key="2">
    <source>
        <dbReference type="EMBL" id="ACM34162.1"/>
    </source>
</evidence>
<proteinExistence type="predicted"/>
<keyword evidence="1" id="KW-0472">Membrane</keyword>
<reference evidence="2 3" key="1">
    <citation type="journal article" date="2010" name="J. Bacteriol.">
        <title>Completed genome sequence of the anaerobic iron-oxidizing bacterium Acidovorax ebreus strain TPSY.</title>
        <authorList>
            <person name="Byrne-Bailey K.G."/>
            <person name="Weber K.A."/>
            <person name="Chair A.H."/>
            <person name="Bose S."/>
            <person name="Knox T."/>
            <person name="Spanbauer T.L."/>
            <person name="Chertkov O."/>
            <person name="Coates J.D."/>
        </authorList>
    </citation>
    <scope>NUCLEOTIDE SEQUENCE [LARGE SCALE GENOMIC DNA]</scope>
    <source>
        <strain evidence="2 3">TPSY</strain>
    </source>
</reference>
<keyword evidence="3" id="KW-1185">Reference proteome</keyword>
<dbReference type="RefSeq" id="WP_015914054.1">
    <property type="nucleotide sequence ID" value="NC_011992.1"/>
</dbReference>
<organism evidence="2 3">
    <name type="scientific">Acidovorax ebreus (strain TPSY)</name>
    <name type="common">Diaphorobacter sp. (strain TPSY)</name>
    <dbReference type="NCBI Taxonomy" id="535289"/>
    <lineage>
        <taxon>Bacteria</taxon>
        <taxon>Pseudomonadati</taxon>
        <taxon>Pseudomonadota</taxon>
        <taxon>Betaproteobacteria</taxon>
        <taxon>Burkholderiales</taxon>
        <taxon>Comamonadaceae</taxon>
        <taxon>Diaphorobacter</taxon>
    </lineage>
</organism>
<evidence type="ECO:0008006" key="4">
    <source>
        <dbReference type="Google" id="ProtNLM"/>
    </source>
</evidence>
<sequence>MDYLLQGMFGERSLTKVVAVFNDRADAQAMVARLQSLPGMAPGQVRMLGPEDAREDHAEHFGRTLEPEQRGIFRTMIRAHVVAGFAGGVVGLLLYAWLLRSGTPLIASSPLLAFIAVVGFCTTFGLLAGGLVTMRPDHVGLITEVREALEQGRWAVVVHPTDTAQTRQARALLQDGGGAQVARTL</sequence>
<feature type="transmembrane region" description="Helical" evidence="1">
    <location>
        <begin position="79"/>
        <end position="99"/>
    </location>
</feature>
<dbReference type="KEGG" id="dia:Dtpsy_2728"/>
<evidence type="ECO:0000256" key="1">
    <source>
        <dbReference type="SAM" id="Phobius"/>
    </source>
</evidence>
<protein>
    <recommendedName>
        <fullName evidence="4">Transmembrane protein</fullName>
    </recommendedName>
</protein>
<feature type="transmembrane region" description="Helical" evidence="1">
    <location>
        <begin position="111"/>
        <end position="132"/>
    </location>
</feature>
<evidence type="ECO:0000313" key="3">
    <source>
        <dbReference type="Proteomes" id="UP000000450"/>
    </source>
</evidence>
<name>A0A9J9QC52_ACIET</name>
<keyword evidence="1" id="KW-0812">Transmembrane</keyword>
<dbReference type="Proteomes" id="UP000000450">
    <property type="component" value="Chromosome"/>
</dbReference>